<dbReference type="AlphaFoldDB" id="A0A498I6N8"/>
<evidence type="ECO:0000256" key="1">
    <source>
        <dbReference type="ARBA" id="ARBA00004123"/>
    </source>
</evidence>
<feature type="region of interest" description="Disordered" evidence="5">
    <location>
        <begin position="60"/>
        <end position="163"/>
    </location>
</feature>
<proteinExistence type="predicted"/>
<comment type="caution">
    <text evidence="7">The sequence shown here is derived from an EMBL/GenBank/DDBJ whole genome shotgun (WGS) entry which is preliminary data.</text>
</comment>
<keyword evidence="8" id="KW-1185">Reference proteome</keyword>
<organism evidence="7 8">
    <name type="scientific">Malus domestica</name>
    <name type="common">Apple</name>
    <name type="synonym">Pyrus malus</name>
    <dbReference type="NCBI Taxonomy" id="3750"/>
    <lineage>
        <taxon>Eukaryota</taxon>
        <taxon>Viridiplantae</taxon>
        <taxon>Streptophyta</taxon>
        <taxon>Embryophyta</taxon>
        <taxon>Tracheophyta</taxon>
        <taxon>Spermatophyta</taxon>
        <taxon>Magnoliopsida</taxon>
        <taxon>eudicotyledons</taxon>
        <taxon>Gunneridae</taxon>
        <taxon>Pentapetalae</taxon>
        <taxon>rosids</taxon>
        <taxon>fabids</taxon>
        <taxon>Rosales</taxon>
        <taxon>Rosaceae</taxon>
        <taxon>Amygdaloideae</taxon>
        <taxon>Maleae</taxon>
        <taxon>Malus</taxon>
    </lineage>
</organism>
<gene>
    <name evidence="7" type="ORF">DVH24_039853</name>
</gene>
<dbReference type="PANTHER" id="PTHR12565:SF431">
    <property type="entry name" value="TRANSCRIPTION FACTOR BHLH137"/>
    <property type="match status" value="1"/>
</dbReference>
<dbReference type="SMART" id="SM00353">
    <property type="entry name" value="HLH"/>
    <property type="match status" value="1"/>
</dbReference>
<dbReference type="InterPro" id="IPR024097">
    <property type="entry name" value="bHLH_ZIP_TF"/>
</dbReference>
<sequence length="358" mass="40003">MAAFSYNGSLDSIFLPNAPATNDIIIYSNFSRSFYPSEPLTREIQADNNSRAVESSCTMDHSSTHKVAFSDNENEPSVTKNKSRESSTVVDVDRLEIGEQVTQKVTPMDKKRKSRIGSSFNSAQSKGTKEHKGKKQKKAGGGTKKAEEKKIKSDKKDQVKVREEPPTGYIHVRARRGEATDSHSLAERVRREKISERMKMLQKLVPGCDKVTGRAVMLDEIINYVQSLQNQVEFLSLKLASLNPMFFDFGMDMGALVVKPERLCSMESPYPSVQQCNPIQSTPFADTSTNITATTAAATTAFTTNNNYHFLDNSASHLLQRPNTFSQDSESLLWDVEDQRQNFHNPCGFSNSNLCSFN</sequence>
<dbReference type="InterPro" id="IPR036638">
    <property type="entry name" value="HLH_DNA-bd_sf"/>
</dbReference>
<protein>
    <recommendedName>
        <fullName evidence="6">BHLH domain-containing protein</fullName>
    </recommendedName>
</protein>
<dbReference type="CDD" id="cd18919">
    <property type="entry name" value="bHLH_AtBPE_like"/>
    <property type="match status" value="1"/>
</dbReference>
<dbReference type="PANTHER" id="PTHR12565">
    <property type="entry name" value="STEROL REGULATORY ELEMENT-BINDING PROTEIN"/>
    <property type="match status" value="1"/>
</dbReference>
<keyword evidence="2" id="KW-0805">Transcription regulation</keyword>
<name>A0A498I6N8_MALDO</name>
<feature type="domain" description="BHLH" evidence="6">
    <location>
        <begin position="178"/>
        <end position="228"/>
    </location>
</feature>
<dbReference type="Proteomes" id="UP000290289">
    <property type="component" value="Chromosome 14"/>
</dbReference>
<evidence type="ECO:0000256" key="3">
    <source>
        <dbReference type="ARBA" id="ARBA00023163"/>
    </source>
</evidence>
<dbReference type="InterPro" id="IPR011598">
    <property type="entry name" value="bHLH_dom"/>
</dbReference>
<evidence type="ECO:0000259" key="6">
    <source>
        <dbReference type="PROSITE" id="PS50888"/>
    </source>
</evidence>
<feature type="compositionally biased region" description="Basic residues" evidence="5">
    <location>
        <begin position="129"/>
        <end position="138"/>
    </location>
</feature>
<dbReference type="FunFam" id="4.10.280.10:FF:000002">
    <property type="entry name" value="Basic helix-loop-helix transcription factor"/>
    <property type="match status" value="1"/>
</dbReference>
<dbReference type="GO" id="GO:0003700">
    <property type="term" value="F:DNA-binding transcription factor activity"/>
    <property type="evidence" value="ECO:0007669"/>
    <property type="project" value="TreeGrafter"/>
</dbReference>
<dbReference type="EMBL" id="RDQH01000340">
    <property type="protein sequence ID" value="RXH77882.1"/>
    <property type="molecule type" value="Genomic_DNA"/>
</dbReference>
<dbReference type="Pfam" id="PF00010">
    <property type="entry name" value="HLH"/>
    <property type="match status" value="1"/>
</dbReference>
<comment type="subcellular location">
    <subcellularLocation>
        <location evidence="1">Nucleus</location>
    </subcellularLocation>
</comment>
<evidence type="ECO:0000313" key="7">
    <source>
        <dbReference type="EMBL" id="RXH77882.1"/>
    </source>
</evidence>
<dbReference type="STRING" id="3750.A0A498I6N8"/>
<keyword evidence="4" id="KW-0539">Nucleus</keyword>
<evidence type="ECO:0000256" key="4">
    <source>
        <dbReference type="ARBA" id="ARBA00023242"/>
    </source>
</evidence>
<dbReference type="SUPFAM" id="SSF47459">
    <property type="entry name" value="HLH, helix-loop-helix DNA-binding domain"/>
    <property type="match status" value="1"/>
</dbReference>
<dbReference type="GO" id="GO:0046983">
    <property type="term" value="F:protein dimerization activity"/>
    <property type="evidence" value="ECO:0007669"/>
    <property type="project" value="InterPro"/>
</dbReference>
<evidence type="ECO:0000256" key="5">
    <source>
        <dbReference type="SAM" id="MobiDB-lite"/>
    </source>
</evidence>
<evidence type="ECO:0000313" key="8">
    <source>
        <dbReference type="Proteomes" id="UP000290289"/>
    </source>
</evidence>
<dbReference type="PROSITE" id="PS50888">
    <property type="entry name" value="BHLH"/>
    <property type="match status" value="1"/>
</dbReference>
<feature type="compositionally biased region" description="Basic and acidic residues" evidence="5">
    <location>
        <begin position="144"/>
        <end position="163"/>
    </location>
</feature>
<dbReference type="Gene3D" id="4.10.280.10">
    <property type="entry name" value="Helix-loop-helix DNA-binding domain"/>
    <property type="match status" value="1"/>
</dbReference>
<accession>A0A498I6N8</accession>
<reference evidence="7 8" key="1">
    <citation type="submission" date="2018-10" db="EMBL/GenBank/DDBJ databases">
        <title>A high-quality apple genome assembly.</title>
        <authorList>
            <person name="Hu J."/>
        </authorList>
    </citation>
    <scope>NUCLEOTIDE SEQUENCE [LARGE SCALE GENOMIC DNA]</scope>
    <source>
        <strain evidence="8">cv. HFTH1</strain>
        <tissue evidence="7">Young leaf</tissue>
    </source>
</reference>
<dbReference type="GO" id="GO:0005634">
    <property type="term" value="C:nucleus"/>
    <property type="evidence" value="ECO:0007669"/>
    <property type="project" value="UniProtKB-SubCell"/>
</dbReference>
<keyword evidence="3" id="KW-0804">Transcription</keyword>
<evidence type="ECO:0000256" key="2">
    <source>
        <dbReference type="ARBA" id="ARBA00023015"/>
    </source>
</evidence>